<keyword evidence="2" id="KW-0472">Membrane</keyword>
<feature type="transmembrane region" description="Helical" evidence="2">
    <location>
        <begin position="287"/>
        <end position="308"/>
    </location>
</feature>
<proteinExistence type="predicted"/>
<evidence type="ECO:0000313" key="4">
    <source>
        <dbReference type="EMBL" id="MBB4838428.1"/>
    </source>
</evidence>
<feature type="region of interest" description="Disordered" evidence="1">
    <location>
        <begin position="389"/>
        <end position="409"/>
    </location>
</feature>
<dbReference type="CDD" id="cd07341">
    <property type="entry name" value="M56_BlaR1_MecR1_like"/>
    <property type="match status" value="1"/>
</dbReference>
<gene>
    <name evidence="4" type="ORF">HNP52_001479</name>
</gene>
<dbReference type="Proteomes" id="UP000575241">
    <property type="component" value="Unassembled WGS sequence"/>
</dbReference>
<feature type="transmembrane region" description="Helical" evidence="2">
    <location>
        <begin position="39"/>
        <end position="64"/>
    </location>
</feature>
<evidence type="ECO:0000259" key="3">
    <source>
        <dbReference type="Pfam" id="PF05569"/>
    </source>
</evidence>
<feature type="domain" description="Peptidase M56" evidence="3">
    <location>
        <begin position="82"/>
        <end position="277"/>
    </location>
</feature>
<keyword evidence="2" id="KW-1133">Transmembrane helix</keyword>
<dbReference type="AlphaFoldDB" id="A0A7W7NR16"/>
<evidence type="ECO:0000256" key="1">
    <source>
        <dbReference type="SAM" id="MobiDB-lite"/>
    </source>
</evidence>
<protein>
    <submittedName>
        <fullName evidence="4">Beta-lactamase regulating signal transducer with metallopeptidase domain</fullName>
    </submittedName>
</protein>
<dbReference type="PANTHER" id="PTHR34978">
    <property type="entry name" value="POSSIBLE SENSOR-TRANSDUCER PROTEIN BLAR"/>
    <property type="match status" value="1"/>
</dbReference>
<keyword evidence="2" id="KW-0812">Transmembrane</keyword>
<organism evidence="4 5">
    <name type="scientific">Sphingomonas kyeonggiensis</name>
    <dbReference type="NCBI Taxonomy" id="1268553"/>
    <lineage>
        <taxon>Bacteria</taxon>
        <taxon>Pseudomonadati</taxon>
        <taxon>Pseudomonadota</taxon>
        <taxon>Alphaproteobacteria</taxon>
        <taxon>Sphingomonadales</taxon>
        <taxon>Sphingomonadaceae</taxon>
        <taxon>Sphingomonas</taxon>
    </lineage>
</organism>
<feature type="transmembrane region" description="Helical" evidence="2">
    <location>
        <begin position="245"/>
        <end position="266"/>
    </location>
</feature>
<accession>A0A7W7NR16</accession>
<sequence>MSFDLLIELGWKSSLACAVALFASHALRGRPAAQRVAMLRAGVVALLLLPLLILTVPALEIAVLPASAPMPALPEAAAAAILPVATAAPAPEIDWIALAYMMGGTLILLRLALGLFMLHRWTRHAVPVSDPVWMEAIARAAEPLRRPVRLLVSPRVPSPLSLGVTPATILIGPDIERSPDRAAAVVAHEMAHVRRFDWPVMLAARVALALFWFNPLAWLLVTELARQTELAADEDAVTRVARADYAQTLLAVAGGCGAHSACGMAVTRSALGRRIRLVLDAAPRKPASGLLCAALIGSIPLGIAPLAAMQLVEKPYVQVPGARGDLRAALAKLEAQPNPAPGALRFRAAAPVTQERRPVRAPRAVGPERPLLVAPAGPRQEHARLVTPRPANQEHAPLDPKPVPAKPPVPGMEEVYLSGAKARSMVKASLEATKPEASAPPKLSWKTGPDVKAQVAQLIQAAGQLRAAAKEYREKAQDPSLSLGIRQGYRNAAETLRVEAWKLNKQAEQIKGVL</sequence>
<dbReference type="Pfam" id="PF05569">
    <property type="entry name" value="Peptidase_M56"/>
    <property type="match status" value="1"/>
</dbReference>
<dbReference type="InterPro" id="IPR052173">
    <property type="entry name" value="Beta-lactam_resp_regulator"/>
</dbReference>
<reference evidence="4 5" key="1">
    <citation type="submission" date="2020-08" db="EMBL/GenBank/DDBJ databases">
        <title>Functional genomics of gut bacteria from endangered species of beetles.</title>
        <authorList>
            <person name="Carlos-Shanley C."/>
        </authorList>
    </citation>
    <scope>NUCLEOTIDE SEQUENCE [LARGE SCALE GENOMIC DNA]</scope>
    <source>
        <strain evidence="4 5">S00224</strain>
    </source>
</reference>
<name>A0A7W7NR16_9SPHN</name>
<dbReference type="PANTHER" id="PTHR34978:SF3">
    <property type="entry name" value="SLR0241 PROTEIN"/>
    <property type="match status" value="1"/>
</dbReference>
<evidence type="ECO:0000256" key="2">
    <source>
        <dbReference type="SAM" id="Phobius"/>
    </source>
</evidence>
<feature type="compositionally biased region" description="Pro residues" evidence="1">
    <location>
        <begin position="399"/>
        <end position="409"/>
    </location>
</feature>
<feature type="transmembrane region" description="Helical" evidence="2">
    <location>
        <begin position="202"/>
        <end position="221"/>
    </location>
</feature>
<feature type="transmembrane region" description="Helical" evidence="2">
    <location>
        <begin position="6"/>
        <end position="27"/>
    </location>
</feature>
<comment type="caution">
    <text evidence="4">The sequence shown here is derived from an EMBL/GenBank/DDBJ whole genome shotgun (WGS) entry which is preliminary data.</text>
</comment>
<keyword evidence="5" id="KW-1185">Reference proteome</keyword>
<dbReference type="RefSeq" id="WP_184164543.1">
    <property type="nucleotide sequence ID" value="NZ_JACHLN010000001.1"/>
</dbReference>
<feature type="transmembrane region" description="Helical" evidence="2">
    <location>
        <begin position="95"/>
        <end position="118"/>
    </location>
</feature>
<dbReference type="EMBL" id="JACHLN010000001">
    <property type="protein sequence ID" value="MBB4838428.1"/>
    <property type="molecule type" value="Genomic_DNA"/>
</dbReference>
<dbReference type="InterPro" id="IPR008756">
    <property type="entry name" value="Peptidase_M56"/>
</dbReference>
<evidence type="ECO:0000313" key="5">
    <source>
        <dbReference type="Proteomes" id="UP000575241"/>
    </source>
</evidence>